<accession>K1WVY6</accession>
<reference evidence="2 3" key="1">
    <citation type="journal article" date="2012" name="BMC Genomics">
        <title>Sequencing the genome of Marssonina brunnea reveals fungus-poplar co-evolution.</title>
        <authorList>
            <person name="Zhu S."/>
            <person name="Cao Y.-Z."/>
            <person name="Jiang C."/>
            <person name="Tan B.-Y."/>
            <person name="Wang Z."/>
            <person name="Feng S."/>
            <person name="Zhang L."/>
            <person name="Su X.-H."/>
            <person name="Brejova B."/>
            <person name="Vinar T."/>
            <person name="Xu M."/>
            <person name="Wang M.-X."/>
            <person name="Zhang S.-G."/>
            <person name="Huang M.-R."/>
            <person name="Wu R."/>
            <person name="Zhou Y."/>
        </authorList>
    </citation>
    <scope>NUCLEOTIDE SEQUENCE [LARGE SCALE GENOMIC DNA]</scope>
    <source>
        <strain evidence="2 3">MB_m1</strain>
    </source>
</reference>
<dbReference type="InterPro" id="IPR045518">
    <property type="entry name" value="2EXR"/>
</dbReference>
<dbReference type="EMBL" id="JH921437">
    <property type="protein sequence ID" value="EKD17141.1"/>
    <property type="molecule type" value="Genomic_DNA"/>
</dbReference>
<dbReference type="Proteomes" id="UP000006753">
    <property type="component" value="Unassembled WGS sequence"/>
</dbReference>
<proteinExistence type="predicted"/>
<gene>
    <name evidence="2" type="ORF">MBM_04718</name>
</gene>
<dbReference type="InParanoid" id="K1WVY6"/>
<organism evidence="2 3">
    <name type="scientific">Marssonina brunnea f. sp. multigermtubi (strain MB_m1)</name>
    <name type="common">Marssonina leaf spot fungus</name>
    <dbReference type="NCBI Taxonomy" id="1072389"/>
    <lineage>
        <taxon>Eukaryota</taxon>
        <taxon>Fungi</taxon>
        <taxon>Dikarya</taxon>
        <taxon>Ascomycota</taxon>
        <taxon>Pezizomycotina</taxon>
        <taxon>Leotiomycetes</taxon>
        <taxon>Helotiales</taxon>
        <taxon>Drepanopezizaceae</taxon>
        <taxon>Drepanopeziza</taxon>
    </lineage>
</organism>
<dbReference type="RefSeq" id="XP_007292607.1">
    <property type="nucleotide sequence ID" value="XM_007292545.1"/>
</dbReference>
<dbReference type="OrthoDB" id="10290037at2759"/>
<dbReference type="KEGG" id="mbe:MBM_04718"/>
<feature type="domain" description="2EXR" evidence="1">
    <location>
        <begin position="53"/>
        <end position="124"/>
    </location>
</feature>
<protein>
    <recommendedName>
        <fullName evidence="1">2EXR domain-containing protein</fullName>
    </recommendedName>
</protein>
<dbReference type="HOGENOM" id="CLU_799448_0_0_1"/>
<evidence type="ECO:0000259" key="1">
    <source>
        <dbReference type="Pfam" id="PF20150"/>
    </source>
</evidence>
<sequence>MSNITQAPVIIDATVRKDIAAVHASVSELSAEPAATITEVSRPAAPFVPLTEFHLFPKLPKHVRVQILMTNQPDREYVDIYYARTRRGEHGLESVYYTTCTAPAIMHLNREHRLLGLTIYSLELDTIFINWKKEKICLMTQHHNIPAIDVLPARAVAKGSKSICIGIATTIKNPSGCDPIEDANPMNEGSDDEMCWGHGIQQIDSVMDSFPFAEGLKEVTLFAHGYYNRINRLKSLRSRGLALDTDIFMSPFEHDVVDQADPTLTYITIEEQIKSFVVNKGWEVEEDPLGVHALQEEGLVVKKFVDEDGQRTLKGAITLKLRDIWFRGEKSDDWPLASPSHSEGGYC</sequence>
<dbReference type="AlphaFoldDB" id="K1WVY6"/>
<dbReference type="GeneID" id="18760653"/>
<evidence type="ECO:0000313" key="3">
    <source>
        <dbReference type="Proteomes" id="UP000006753"/>
    </source>
</evidence>
<keyword evidence="3" id="KW-1185">Reference proteome</keyword>
<dbReference type="Pfam" id="PF20150">
    <property type="entry name" value="2EXR"/>
    <property type="match status" value="1"/>
</dbReference>
<evidence type="ECO:0000313" key="2">
    <source>
        <dbReference type="EMBL" id="EKD17141.1"/>
    </source>
</evidence>
<name>K1WVY6_MARBU</name>